<keyword evidence="2" id="KW-1003">Cell membrane</keyword>
<reference evidence="8 9" key="1">
    <citation type="submission" date="2017-05" db="EMBL/GenBank/DDBJ databases">
        <title>Vagococcus spp. assemblies.</title>
        <authorList>
            <person name="Gulvik C.A."/>
        </authorList>
    </citation>
    <scope>NUCLEOTIDE SEQUENCE [LARGE SCALE GENOMIC DNA]</scope>
    <source>
        <strain evidence="8 9">LMG 24798</strain>
    </source>
</reference>
<organism evidence="8 9">
    <name type="scientific">Vagococcus acidifermentans</name>
    <dbReference type="NCBI Taxonomy" id="564710"/>
    <lineage>
        <taxon>Bacteria</taxon>
        <taxon>Bacillati</taxon>
        <taxon>Bacillota</taxon>
        <taxon>Bacilli</taxon>
        <taxon>Lactobacillales</taxon>
        <taxon>Enterococcaceae</taxon>
        <taxon>Vagococcus</taxon>
    </lineage>
</organism>
<dbReference type="InterPro" id="IPR015867">
    <property type="entry name" value="N-reg_PII/ATP_PRibTrfase_C"/>
</dbReference>
<evidence type="ECO:0000256" key="4">
    <source>
        <dbReference type="ARBA" id="ARBA00022989"/>
    </source>
</evidence>
<keyword evidence="9" id="KW-1185">Reference proteome</keyword>
<dbReference type="OrthoDB" id="2417289at2"/>
<dbReference type="CDD" id="cd16380">
    <property type="entry name" value="YitT_C"/>
    <property type="match status" value="1"/>
</dbReference>
<keyword evidence="4 6" id="KW-1133">Transmembrane helix</keyword>
<proteinExistence type="predicted"/>
<gene>
    <name evidence="8" type="ORF">CBF27_05015</name>
</gene>
<dbReference type="Gene3D" id="3.30.70.120">
    <property type="match status" value="1"/>
</dbReference>
<dbReference type="PANTHER" id="PTHR33545">
    <property type="entry name" value="UPF0750 MEMBRANE PROTEIN YITT-RELATED"/>
    <property type="match status" value="1"/>
</dbReference>
<evidence type="ECO:0000256" key="1">
    <source>
        <dbReference type="ARBA" id="ARBA00004651"/>
    </source>
</evidence>
<evidence type="ECO:0000256" key="5">
    <source>
        <dbReference type="ARBA" id="ARBA00023136"/>
    </source>
</evidence>
<feature type="transmembrane region" description="Helical" evidence="6">
    <location>
        <begin position="159"/>
        <end position="177"/>
    </location>
</feature>
<feature type="domain" description="DUF2179" evidence="7">
    <location>
        <begin position="229"/>
        <end position="283"/>
    </location>
</feature>
<dbReference type="Pfam" id="PF02588">
    <property type="entry name" value="YitT_membrane"/>
    <property type="match status" value="1"/>
</dbReference>
<feature type="transmembrane region" description="Helical" evidence="6">
    <location>
        <begin position="90"/>
        <end position="110"/>
    </location>
</feature>
<dbReference type="Proteomes" id="UP000286773">
    <property type="component" value="Unassembled WGS sequence"/>
</dbReference>
<dbReference type="AlphaFoldDB" id="A0A430AXW9"/>
<comment type="caution">
    <text evidence="8">The sequence shown here is derived from an EMBL/GenBank/DDBJ whole genome shotgun (WGS) entry which is preliminary data.</text>
</comment>
<keyword evidence="3 6" id="KW-0812">Transmembrane</keyword>
<keyword evidence="5 6" id="KW-0472">Membrane</keyword>
<sequence>MGKIKRTYQQNEMMKKIIVMIIAGLVTAVGLNMFLIPASVFSVGVNGISQLISITLYSSTGIHIDTGILIFVLNIPIAVLGWLKLGKEATIYSLMTVALVSITTIIIPVHAITDNILMNAIAGGVLIGLAGGLTMKFGFSGGGMDIVSLILAKTTGKTVGSLTFWLNLVIIFFAGLLVDWESALFTIISMFCLSQVTDAIHTNHQKVTVFIMTSRPEVVVQSIQNELIRGMTMLPAKGVYSQKDVSVIMIVVTRYELYALEQAVATVDQDAFMNIIPTQTVLGNFWDEDQQKIIRSAK</sequence>
<name>A0A430AXW9_9ENTE</name>
<dbReference type="InterPro" id="IPR003740">
    <property type="entry name" value="YitT"/>
</dbReference>
<dbReference type="GO" id="GO:0005886">
    <property type="term" value="C:plasma membrane"/>
    <property type="evidence" value="ECO:0007669"/>
    <property type="project" value="UniProtKB-SubCell"/>
</dbReference>
<evidence type="ECO:0000256" key="2">
    <source>
        <dbReference type="ARBA" id="ARBA00022475"/>
    </source>
</evidence>
<protein>
    <recommendedName>
        <fullName evidence="7">DUF2179 domain-containing protein</fullName>
    </recommendedName>
</protein>
<dbReference type="PANTHER" id="PTHR33545:SF5">
    <property type="entry name" value="UPF0750 MEMBRANE PROTEIN YITT"/>
    <property type="match status" value="1"/>
</dbReference>
<feature type="transmembrane region" description="Helical" evidence="6">
    <location>
        <begin position="21"/>
        <end position="42"/>
    </location>
</feature>
<evidence type="ECO:0000313" key="8">
    <source>
        <dbReference type="EMBL" id="RSU12903.1"/>
    </source>
</evidence>
<evidence type="ECO:0000256" key="3">
    <source>
        <dbReference type="ARBA" id="ARBA00022692"/>
    </source>
</evidence>
<dbReference type="PIRSF" id="PIRSF006483">
    <property type="entry name" value="Membrane_protein_YitT"/>
    <property type="match status" value="1"/>
</dbReference>
<evidence type="ECO:0000313" key="9">
    <source>
        <dbReference type="Proteomes" id="UP000286773"/>
    </source>
</evidence>
<accession>A0A430AXW9</accession>
<feature type="transmembrane region" description="Helical" evidence="6">
    <location>
        <begin position="62"/>
        <end position="83"/>
    </location>
</feature>
<dbReference type="RefSeq" id="WP_126813027.1">
    <property type="nucleotide sequence ID" value="NZ_NGKC01000004.1"/>
</dbReference>
<feature type="transmembrane region" description="Helical" evidence="6">
    <location>
        <begin position="116"/>
        <end position="139"/>
    </location>
</feature>
<comment type="subcellular location">
    <subcellularLocation>
        <location evidence="1">Cell membrane</location>
        <topology evidence="1">Multi-pass membrane protein</topology>
    </subcellularLocation>
</comment>
<evidence type="ECO:0000256" key="6">
    <source>
        <dbReference type="SAM" id="Phobius"/>
    </source>
</evidence>
<dbReference type="InterPro" id="IPR051461">
    <property type="entry name" value="UPF0750_membrane"/>
</dbReference>
<dbReference type="InterPro" id="IPR019264">
    <property type="entry name" value="DUF2179"/>
</dbReference>
<dbReference type="Pfam" id="PF10035">
    <property type="entry name" value="DUF2179"/>
    <property type="match status" value="1"/>
</dbReference>
<evidence type="ECO:0000259" key="7">
    <source>
        <dbReference type="Pfam" id="PF10035"/>
    </source>
</evidence>
<dbReference type="EMBL" id="NGKC01000004">
    <property type="protein sequence ID" value="RSU12903.1"/>
    <property type="molecule type" value="Genomic_DNA"/>
</dbReference>